<protein>
    <submittedName>
        <fullName evidence="1">DUF1273 family protein</fullName>
    </submittedName>
</protein>
<dbReference type="OrthoDB" id="2301957at2"/>
<dbReference type="Pfam" id="PF06908">
    <property type="entry name" value="YpsA"/>
    <property type="match status" value="1"/>
</dbReference>
<proteinExistence type="predicted"/>
<dbReference type="NCBIfam" id="NF010181">
    <property type="entry name" value="PRK13660.1"/>
    <property type="match status" value="1"/>
</dbReference>
<dbReference type="PIRSF" id="PIRSF021290">
    <property type="entry name" value="DUF1273"/>
    <property type="match status" value="1"/>
</dbReference>
<dbReference type="InterPro" id="IPR010697">
    <property type="entry name" value="YspA"/>
</dbReference>
<dbReference type="EMBL" id="VMHE01000001">
    <property type="protein sequence ID" value="TSJ67530.1"/>
    <property type="molecule type" value="Genomic_DNA"/>
</dbReference>
<dbReference type="SUPFAM" id="SSF102405">
    <property type="entry name" value="MCP/YpsA-like"/>
    <property type="match status" value="1"/>
</dbReference>
<sequence length="182" mass="21753">MTMNAITITGYKPYELNIRDDKDEKILVVKEAIKRSLLRFLDEGVEWVLLSGQPGVETWAFDLIQELKETYTIHVAIVPPFTEQEKVWKEPVQEKYYQMIKQADFYQPLMNKPYEHPRQYVIKDKWFIEKTDACILVYEEEYGGSPKYFEDLARTYQQNHMYEMDVISSFILEDVAREMNEL</sequence>
<gene>
    <name evidence="1" type="ORF">FPQ13_00225</name>
</gene>
<name>A0A556PT18_9BACI</name>
<keyword evidence="2" id="KW-1185">Reference proteome</keyword>
<dbReference type="Gene3D" id="3.40.50.450">
    <property type="match status" value="1"/>
</dbReference>
<dbReference type="PANTHER" id="PTHR38440">
    <property type="entry name" value="UPF0398 PROTEIN YPSA"/>
    <property type="match status" value="1"/>
</dbReference>
<dbReference type="AlphaFoldDB" id="A0A556PT18"/>
<evidence type="ECO:0000313" key="2">
    <source>
        <dbReference type="Proteomes" id="UP000316425"/>
    </source>
</evidence>
<evidence type="ECO:0000313" key="1">
    <source>
        <dbReference type="EMBL" id="TSJ67530.1"/>
    </source>
</evidence>
<dbReference type="PANTHER" id="PTHR38440:SF1">
    <property type="entry name" value="UPF0398 PROTEIN SPR0331"/>
    <property type="match status" value="1"/>
</dbReference>
<dbReference type="Proteomes" id="UP000316425">
    <property type="component" value="Unassembled WGS sequence"/>
</dbReference>
<reference evidence="1 2" key="1">
    <citation type="submission" date="2019-07" db="EMBL/GenBank/DDBJ databases">
        <title>Allobacillus sp. nov. SKP isolated from shrimp paste of Euphausiacea.</title>
        <authorList>
            <person name="Kanchanasin P."/>
            <person name="Tanasupawat S."/>
            <person name="Shi W."/>
            <person name="Wu L."/>
            <person name="Ma J."/>
        </authorList>
    </citation>
    <scope>NUCLEOTIDE SEQUENCE [LARGE SCALE GENOMIC DNA]</scope>
    <source>
        <strain evidence="1 2">SKP4-8</strain>
    </source>
</reference>
<comment type="caution">
    <text evidence="1">The sequence shown here is derived from an EMBL/GenBank/DDBJ whole genome shotgun (WGS) entry which is preliminary data.</text>
</comment>
<organism evidence="1 2">
    <name type="scientific">Allobacillus salarius</name>
    <dbReference type="NCBI Taxonomy" id="1955272"/>
    <lineage>
        <taxon>Bacteria</taxon>
        <taxon>Bacillati</taxon>
        <taxon>Bacillota</taxon>
        <taxon>Bacilli</taxon>
        <taxon>Bacillales</taxon>
        <taxon>Bacillaceae</taxon>
        <taxon>Allobacillus</taxon>
    </lineage>
</organism>
<accession>A0A556PT18</accession>